<proteinExistence type="inferred from homology"/>
<protein>
    <submittedName>
        <fullName evidence="12">Alkaline phosphatase</fullName>
    </submittedName>
</protein>
<feature type="disulfide bond" evidence="9">
    <location>
        <begin position="187"/>
        <end position="197"/>
    </location>
</feature>
<keyword evidence="6 8" id="KW-0460">Magnesium</keyword>
<feature type="chain" id="PRO_5017006732" evidence="11">
    <location>
        <begin position="29"/>
        <end position="484"/>
    </location>
</feature>
<keyword evidence="13" id="KW-1185">Reference proteome</keyword>
<name>A0A348HHT1_9GAMM</name>
<organism evidence="12 13">
    <name type="scientific">Zymobacter palmae</name>
    <dbReference type="NCBI Taxonomy" id="33074"/>
    <lineage>
        <taxon>Bacteria</taxon>
        <taxon>Pseudomonadati</taxon>
        <taxon>Pseudomonadota</taxon>
        <taxon>Gammaproteobacteria</taxon>
        <taxon>Oceanospirillales</taxon>
        <taxon>Halomonadaceae</taxon>
        <taxon>Zymobacter group</taxon>
        <taxon>Zymobacter</taxon>
    </lineage>
</organism>
<dbReference type="PROSITE" id="PS00123">
    <property type="entry name" value="ALKALINE_PHOSPHATASE"/>
    <property type="match status" value="1"/>
</dbReference>
<dbReference type="GO" id="GO:0046872">
    <property type="term" value="F:metal ion binding"/>
    <property type="evidence" value="ECO:0007669"/>
    <property type="project" value="UniProtKB-KW"/>
</dbReference>
<comment type="cofactor">
    <cofactor evidence="8">
        <name>Mg(2+)</name>
        <dbReference type="ChEBI" id="CHEBI:18420"/>
    </cofactor>
    <text evidence="8">Binds 1 Mg(2+) ion.</text>
</comment>
<comment type="cofactor">
    <cofactor evidence="8">
        <name>Zn(2+)</name>
        <dbReference type="ChEBI" id="CHEBI:29105"/>
    </cofactor>
    <text evidence="8">Binds 2 Zn(2+) ions.</text>
</comment>
<keyword evidence="9" id="KW-1015">Disulfide bond</keyword>
<dbReference type="STRING" id="1123510.GCA_000620025_02134"/>
<feature type="signal peptide" evidence="11">
    <location>
        <begin position="1"/>
        <end position="28"/>
    </location>
</feature>
<evidence type="ECO:0000313" key="12">
    <source>
        <dbReference type="EMBL" id="BBG31183.1"/>
    </source>
</evidence>
<evidence type="ECO:0000256" key="5">
    <source>
        <dbReference type="ARBA" id="ARBA00022833"/>
    </source>
</evidence>
<feature type="binding site" evidence="8">
    <location>
        <position position="70"/>
    </location>
    <ligand>
        <name>Mg(2+)</name>
        <dbReference type="ChEBI" id="CHEBI:18420"/>
    </ligand>
</feature>
<dbReference type="NCBIfam" id="NF007810">
    <property type="entry name" value="PRK10518.1"/>
    <property type="match status" value="1"/>
</dbReference>
<dbReference type="Gene3D" id="3.40.720.10">
    <property type="entry name" value="Alkaline Phosphatase, subunit A"/>
    <property type="match status" value="1"/>
</dbReference>
<keyword evidence="2" id="KW-0597">Phosphoprotein</keyword>
<evidence type="ECO:0000256" key="3">
    <source>
        <dbReference type="ARBA" id="ARBA00022723"/>
    </source>
</evidence>
<feature type="binding site" evidence="8">
    <location>
        <position position="388"/>
    </location>
    <ligand>
        <name>Zn(2+)</name>
        <dbReference type="ChEBI" id="CHEBI:29105"/>
        <label>2</label>
    </ligand>
</feature>
<evidence type="ECO:0000256" key="11">
    <source>
        <dbReference type="SAM" id="SignalP"/>
    </source>
</evidence>
<dbReference type="PRINTS" id="PR00113">
    <property type="entry name" value="ALKPHPHTASE"/>
</dbReference>
<feature type="binding site" evidence="8">
    <location>
        <position position="389"/>
    </location>
    <ligand>
        <name>Zn(2+)</name>
        <dbReference type="ChEBI" id="CHEBI:29105"/>
        <label>2</label>
    </ligand>
</feature>
<evidence type="ECO:0000256" key="4">
    <source>
        <dbReference type="ARBA" id="ARBA00022801"/>
    </source>
</evidence>
<keyword evidence="5 8" id="KW-0862">Zinc</keyword>
<dbReference type="PANTHER" id="PTHR11596:SF5">
    <property type="entry name" value="ALKALINE PHOSPHATASE"/>
    <property type="match status" value="1"/>
</dbReference>
<dbReference type="EMBL" id="AP018933">
    <property type="protein sequence ID" value="BBG31183.1"/>
    <property type="molecule type" value="Genomic_DNA"/>
</dbReference>
<evidence type="ECO:0000256" key="6">
    <source>
        <dbReference type="ARBA" id="ARBA00022842"/>
    </source>
</evidence>
<dbReference type="KEGG" id="zpl:ZBT109_2453"/>
<keyword evidence="3 8" id="KW-0479">Metal-binding</keyword>
<accession>A0A348HHT1</accession>
<keyword evidence="4" id="KW-0378">Hydrolase</keyword>
<dbReference type="InterPro" id="IPR001952">
    <property type="entry name" value="Alkaline_phosphatase"/>
</dbReference>
<evidence type="ECO:0000256" key="10">
    <source>
        <dbReference type="RuleBase" id="RU003946"/>
    </source>
</evidence>
<feature type="binding site" evidence="8">
    <location>
        <position position="174"/>
    </location>
    <ligand>
        <name>Mg(2+)</name>
        <dbReference type="ChEBI" id="CHEBI:18420"/>
    </ligand>
</feature>
<feature type="binding site" evidence="8">
    <location>
        <position position="350"/>
    </location>
    <ligand>
        <name>Zn(2+)</name>
        <dbReference type="ChEBI" id="CHEBI:29105"/>
        <label>2</label>
    </ligand>
</feature>
<dbReference type="SUPFAM" id="SSF53649">
    <property type="entry name" value="Alkaline phosphatase-like"/>
    <property type="match status" value="1"/>
</dbReference>
<evidence type="ECO:0000256" key="8">
    <source>
        <dbReference type="PIRSR" id="PIRSR601952-2"/>
    </source>
</evidence>
<evidence type="ECO:0000256" key="7">
    <source>
        <dbReference type="PIRSR" id="PIRSR601952-1"/>
    </source>
</evidence>
<evidence type="ECO:0000313" key="13">
    <source>
        <dbReference type="Proteomes" id="UP000267342"/>
    </source>
</evidence>
<feature type="binding site" evidence="8">
    <location>
        <position position="172"/>
    </location>
    <ligand>
        <name>Mg(2+)</name>
        <dbReference type="ChEBI" id="CHEBI:18420"/>
    </ligand>
</feature>
<evidence type="ECO:0000256" key="9">
    <source>
        <dbReference type="PIRSR" id="PIRSR601952-3"/>
    </source>
</evidence>
<dbReference type="RefSeq" id="WP_051523822.1">
    <property type="nucleotide sequence ID" value="NZ_AP018933.1"/>
</dbReference>
<evidence type="ECO:0000256" key="2">
    <source>
        <dbReference type="ARBA" id="ARBA00022553"/>
    </source>
</evidence>
<dbReference type="InterPro" id="IPR018299">
    <property type="entry name" value="Alkaline_phosphatase_AS"/>
</dbReference>
<dbReference type="PANTHER" id="PTHR11596">
    <property type="entry name" value="ALKALINE PHOSPHATASE"/>
    <property type="match status" value="1"/>
</dbReference>
<feature type="binding site" evidence="8">
    <location>
        <position position="341"/>
    </location>
    <ligand>
        <name>Mg(2+)</name>
        <dbReference type="ChEBI" id="CHEBI:18420"/>
    </ligand>
</feature>
<dbReference type="InterPro" id="IPR017850">
    <property type="entry name" value="Alkaline_phosphatase_core_sf"/>
</dbReference>
<feature type="binding site" evidence="8">
    <location>
        <position position="431"/>
    </location>
    <ligand>
        <name>Zn(2+)</name>
        <dbReference type="ChEBI" id="CHEBI:29105"/>
        <label>2</label>
    </ligand>
</feature>
<dbReference type="AlphaFoldDB" id="A0A348HHT1"/>
<dbReference type="CDD" id="cd16012">
    <property type="entry name" value="ALP"/>
    <property type="match status" value="1"/>
</dbReference>
<reference evidence="12 13" key="1">
    <citation type="submission" date="2018-09" db="EMBL/GenBank/DDBJ databases">
        <title>Zymobacter palmae IAM14233 (=T109) whole genome analysis.</title>
        <authorList>
            <person name="Yanase H."/>
        </authorList>
    </citation>
    <scope>NUCLEOTIDE SEQUENCE [LARGE SCALE GENOMIC DNA]</scope>
    <source>
        <strain evidence="12 13">IAM14233</strain>
    </source>
</reference>
<dbReference type="Proteomes" id="UP000267342">
    <property type="component" value="Chromosome"/>
</dbReference>
<gene>
    <name evidence="12" type="ORF">ZBT109_2453</name>
</gene>
<sequence>MMARHLSSFALPSLTLCGTLLAASLAQAASVSGPVDAQGAARRGYHITQDEIRQAFSDQKARNVILFIGDGMGDSEITSARNYAEGAAGRFKGLDAFPFTGQYTTFSLDRTTHRPDYVTDSAASATGWTTGTKSYNKAIGVDVNGRPMPTLLELAKASGKATGNVTTAEVQDATPAALMAHVALRSCKGPDEVAAKCAADALENGGAGSIAEQSLNVRPDIIFGGGRAYFEQQAHAGQWKGQSLLDQASARGYQLVGDRAQLSALKVADQKQPVLGLFAANDMPVNWDGPKATHNGHLDTPPAVCTPNPERPDSQPSLKEMTRKAISLLDKNPTGFFLQVEGASIDKQDHAANPCGQIGEVVDLDQAIQEALAYAKTHPDTLVLVTADHAHSSQIIPTDGKVPGLSLALRTHDNAVMAMSYATASEGSQEHTGTQLRIAATGPRAGRVLGLTDQTDLFFTIRDALGISHQTTQNVTKTLAPAAH</sequence>
<feature type="binding site" evidence="8">
    <location>
        <position position="70"/>
    </location>
    <ligand>
        <name>Zn(2+)</name>
        <dbReference type="ChEBI" id="CHEBI:29105"/>
        <label>2</label>
    </ligand>
</feature>
<evidence type="ECO:0000256" key="1">
    <source>
        <dbReference type="ARBA" id="ARBA00005984"/>
    </source>
</evidence>
<dbReference type="SMART" id="SM00098">
    <property type="entry name" value="alkPPc"/>
    <property type="match status" value="1"/>
</dbReference>
<dbReference type="GO" id="GO:0004035">
    <property type="term" value="F:alkaline phosphatase activity"/>
    <property type="evidence" value="ECO:0007669"/>
    <property type="project" value="TreeGrafter"/>
</dbReference>
<feature type="binding site" evidence="8">
    <location>
        <position position="346"/>
    </location>
    <ligand>
        <name>Zn(2+)</name>
        <dbReference type="ChEBI" id="CHEBI:29105"/>
        <label>2</label>
    </ligand>
</feature>
<feature type="active site" description="Phosphoserine intermediate" evidence="7">
    <location>
        <position position="121"/>
    </location>
</feature>
<dbReference type="Pfam" id="PF00245">
    <property type="entry name" value="Alk_phosphatase"/>
    <property type="match status" value="1"/>
</dbReference>
<keyword evidence="11" id="KW-0732">Signal</keyword>
<feature type="disulfide bond" evidence="9">
    <location>
        <begin position="305"/>
        <end position="355"/>
    </location>
</feature>
<comment type="similarity">
    <text evidence="1 10">Belongs to the alkaline phosphatase family.</text>
</comment>